<protein>
    <submittedName>
        <fullName evidence="2">Uncharacterized protein</fullName>
    </submittedName>
</protein>
<proteinExistence type="predicted"/>
<dbReference type="EMBL" id="OZ019904">
    <property type="protein sequence ID" value="CAK9198065.1"/>
    <property type="molecule type" value="Genomic_DNA"/>
</dbReference>
<keyword evidence="1" id="KW-0732">Signal</keyword>
<accession>A0ABP0TJA6</accession>
<evidence type="ECO:0000313" key="3">
    <source>
        <dbReference type="Proteomes" id="UP001497512"/>
    </source>
</evidence>
<evidence type="ECO:0000256" key="1">
    <source>
        <dbReference type="SAM" id="SignalP"/>
    </source>
</evidence>
<keyword evidence="3" id="KW-1185">Reference proteome</keyword>
<name>A0ABP0TJA6_9BRYO</name>
<evidence type="ECO:0000313" key="2">
    <source>
        <dbReference type="EMBL" id="CAK9198065.1"/>
    </source>
</evidence>
<sequence>MCPLRVILLFLSALLAGYFAFQSVTSTKGGATSVFDVTDEAVEVAAAAADGTRVKEGGFSGLKVSRTLRAGFWLLVDMLSGRYLWNNLRPQDKPSAEPVKAMSG</sequence>
<feature type="chain" id="PRO_5045666980" evidence="1">
    <location>
        <begin position="21"/>
        <end position="104"/>
    </location>
</feature>
<dbReference type="PANTHER" id="PTHR34132:SF4">
    <property type="entry name" value="EXPRESSED PROTEIN"/>
    <property type="match status" value="1"/>
</dbReference>
<reference evidence="2" key="1">
    <citation type="submission" date="2024-02" db="EMBL/GenBank/DDBJ databases">
        <authorList>
            <consortium name="ELIXIR-Norway"/>
            <consortium name="Elixir Norway"/>
        </authorList>
    </citation>
    <scope>NUCLEOTIDE SEQUENCE</scope>
</reference>
<dbReference type="PANTHER" id="PTHR34132">
    <property type="entry name" value="EMB|CAB87627.1-RELATED"/>
    <property type="match status" value="1"/>
</dbReference>
<feature type="signal peptide" evidence="1">
    <location>
        <begin position="1"/>
        <end position="20"/>
    </location>
</feature>
<dbReference type="Proteomes" id="UP001497512">
    <property type="component" value="Chromosome 12"/>
</dbReference>
<organism evidence="2 3">
    <name type="scientific">Sphagnum troendelagicum</name>
    <dbReference type="NCBI Taxonomy" id="128251"/>
    <lineage>
        <taxon>Eukaryota</taxon>
        <taxon>Viridiplantae</taxon>
        <taxon>Streptophyta</taxon>
        <taxon>Embryophyta</taxon>
        <taxon>Bryophyta</taxon>
        <taxon>Sphagnophytina</taxon>
        <taxon>Sphagnopsida</taxon>
        <taxon>Sphagnales</taxon>
        <taxon>Sphagnaceae</taxon>
        <taxon>Sphagnum</taxon>
    </lineage>
</organism>
<gene>
    <name evidence="2" type="ORF">CSSPTR1EN2_LOCUS4250</name>
</gene>